<evidence type="ECO:0000313" key="2">
    <source>
        <dbReference type="Proteomes" id="UP001154420"/>
    </source>
</evidence>
<protein>
    <submittedName>
        <fullName evidence="1">Uncharacterized protein</fullName>
    </submittedName>
</protein>
<dbReference type="EMBL" id="QZDT01000077">
    <property type="protein sequence ID" value="NBJ95279.1"/>
    <property type="molecule type" value="Genomic_DNA"/>
</dbReference>
<dbReference type="Proteomes" id="UP001154420">
    <property type="component" value="Unassembled WGS sequence"/>
</dbReference>
<proteinExistence type="predicted"/>
<evidence type="ECO:0000313" key="1">
    <source>
        <dbReference type="EMBL" id="NBJ95279.1"/>
    </source>
</evidence>
<organism evidence="1 2">
    <name type="scientific">Parablautia muri</name>
    <dbReference type="NCBI Taxonomy" id="2320879"/>
    <lineage>
        <taxon>Bacteria</taxon>
        <taxon>Bacillati</taxon>
        <taxon>Bacillota</taxon>
        <taxon>Clostridia</taxon>
        <taxon>Lachnospirales</taxon>
        <taxon>Lachnospiraceae</taxon>
        <taxon>Parablautia</taxon>
    </lineage>
</organism>
<sequence length="182" mass="20782">MVLTDEEAEQFYDLWIALLDFVNQKYKLIKELYGMTSPKGLPLKSVAFISSKLWEDKDIIDEFVLSGFKKMDEEEIAIVSSWKRAIHGKFIVDRHLRKGSVLISVDNNEVYVVKGIYSSWKEILGGYPMPQIVEATLMPFRDVIIHDGIVAPYGVCLGRNMSEQSKQTYLAAKSNGNLHYDL</sequence>
<gene>
    <name evidence="1" type="ORF">D5281_22765</name>
</gene>
<dbReference type="OrthoDB" id="529660at2"/>
<reference evidence="1" key="1">
    <citation type="submission" date="2018-09" db="EMBL/GenBank/DDBJ databases">
        <title>Murine metabolic-syndrome-specific gut microbial biobank.</title>
        <authorList>
            <person name="Liu C."/>
        </authorList>
    </citation>
    <scope>NUCLEOTIDE SEQUENCE</scope>
    <source>
        <strain evidence="1">D42-62</strain>
    </source>
</reference>
<keyword evidence="2" id="KW-1185">Reference proteome</keyword>
<accession>A0A9X5BKA4</accession>
<dbReference type="AlphaFoldDB" id="A0A9X5BKA4"/>
<dbReference type="RefSeq" id="WP_160562194.1">
    <property type="nucleotide sequence ID" value="NZ_QZDT01000077.1"/>
</dbReference>
<comment type="caution">
    <text evidence="1">The sequence shown here is derived from an EMBL/GenBank/DDBJ whole genome shotgun (WGS) entry which is preliminary data.</text>
</comment>
<name>A0A9X5BKA4_9FIRM</name>